<evidence type="ECO:0000313" key="3">
    <source>
        <dbReference type="Proteomes" id="UP000237968"/>
    </source>
</evidence>
<gene>
    <name evidence="2" type="ORF">ENSA5_09610</name>
</gene>
<dbReference type="RefSeq" id="WP_146155334.1">
    <property type="nucleotide sequence ID" value="NZ_PVNK01000051.1"/>
</dbReference>
<evidence type="ECO:0008006" key="4">
    <source>
        <dbReference type="Google" id="ProtNLM"/>
    </source>
</evidence>
<feature type="compositionally biased region" description="Basic residues" evidence="1">
    <location>
        <begin position="13"/>
        <end position="28"/>
    </location>
</feature>
<feature type="region of interest" description="Disordered" evidence="1">
    <location>
        <begin position="1"/>
        <end position="28"/>
    </location>
</feature>
<dbReference type="Proteomes" id="UP000237968">
    <property type="component" value="Unassembled WGS sequence"/>
</dbReference>
<dbReference type="GO" id="GO:0003677">
    <property type="term" value="F:DNA binding"/>
    <property type="evidence" value="ECO:0007669"/>
    <property type="project" value="InterPro"/>
</dbReference>
<dbReference type="OrthoDB" id="5520470at2"/>
<name>A0A2S9YGJ7_9BACT</name>
<keyword evidence="3" id="KW-1185">Reference proteome</keyword>
<reference evidence="2 3" key="1">
    <citation type="submission" date="2018-03" db="EMBL/GenBank/DDBJ databases">
        <title>Draft Genome Sequences of the Obligatory Marine Myxobacteria Enhygromyxa salina SWB005.</title>
        <authorList>
            <person name="Poehlein A."/>
            <person name="Moghaddam J.A."/>
            <person name="Harms H."/>
            <person name="Alanjari M."/>
            <person name="Koenig G.M."/>
            <person name="Daniel R."/>
            <person name="Schaeberle T.F."/>
        </authorList>
    </citation>
    <scope>NUCLEOTIDE SEQUENCE [LARGE SCALE GENOMIC DNA]</scope>
    <source>
        <strain evidence="2 3">SWB005</strain>
    </source>
</reference>
<protein>
    <recommendedName>
        <fullName evidence="4">Transposase</fullName>
    </recommendedName>
</protein>
<evidence type="ECO:0000313" key="2">
    <source>
        <dbReference type="EMBL" id="PRQ04230.1"/>
    </source>
</evidence>
<dbReference type="SUPFAM" id="SSF143422">
    <property type="entry name" value="Transposase IS200-like"/>
    <property type="match status" value="1"/>
</dbReference>
<dbReference type="GO" id="GO:0004803">
    <property type="term" value="F:transposase activity"/>
    <property type="evidence" value="ECO:0007669"/>
    <property type="project" value="InterPro"/>
</dbReference>
<feature type="compositionally biased region" description="Low complexity" evidence="1">
    <location>
        <begin position="1"/>
        <end position="12"/>
    </location>
</feature>
<accession>A0A2S9YGJ7</accession>
<dbReference type="GO" id="GO:0006313">
    <property type="term" value="P:DNA transposition"/>
    <property type="evidence" value="ECO:0007669"/>
    <property type="project" value="InterPro"/>
</dbReference>
<dbReference type="InterPro" id="IPR036515">
    <property type="entry name" value="Transposase_17_sf"/>
</dbReference>
<sequence length="332" mass="37967">MVSSAQKQASAARRAKNRARGQARGYPRVRARPIFPRRSSKVTRRCIGRRLLLSTGNQAEELTNFIGYCLAYSAGSYGIRIHASVWMSNHHHTDITDPEGNIVLFKQKLHSLIARGLNAWRGRRDTFWSGDGGCDTLRLDDEESLGDLVYTLTNPVSAGLVRWSRLWPGFTTIGWKFGETRTFVRPNWLFDEGGDMPEQVSLTLVRPPIFSELDDDALYQRMMTAVRDCEVDTQRKMREEGRRFMGLRKLEKQRWNRAPQSFEERFAVAPKHAASSKWLVLAELQRDRDWERQYAAARELHLAGESAVFPTGTYWLRRFAGVAVAAQPVQPP</sequence>
<dbReference type="Gene3D" id="3.30.70.1290">
    <property type="entry name" value="Transposase IS200-like"/>
    <property type="match status" value="1"/>
</dbReference>
<organism evidence="2 3">
    <name type="scientific">Enhygromyxa salina</name>
    <dbReference type="NCBI Taxonomy" id="215803"/>
    <lineage>
        <taxon>Bacteria</taxon>
        <taxon>Pseudomonadati</taxon>
        <taxon>Myxococcota</taxon>
        <taxon>Polyangia</taxon>
        <taxon>Nannocystales</taxon>
        <taxon>Nannocystaceae</taxon>
        <taxon>Enhygromyxa</taxon>
    </lineage>
</organism>
<comment type="caution">
    <text evidence="2">The sequence shown here is derived from an EMBL/GenBank/DDBJ whole genome shotgun (WGS) entry which is preliminary data.</text>
</comment>
<evidence type="ECO:0000256" key="1">
    <source>
        <dbReference type="SAM" id="MobiDB-lite"/>
    </source>
</evidence>
<proteinExistence type="predicted"/>
<dbReference type="EMBL" id="PVNK01000051">
    <property type="protein sequence ID" value="PRQ04230.1"/>
    <property type="molecule type" value="Genomic_DNA"/>
</dbReference>
<dbReference type="AlphaFoldDB" id="A0A2S9YGJ7"/>